<dbReference type="Proteomes" id="UP000319148">
    <property type="component" value="Unassembled WGS sequence"/>
</dbReference>
<evidence type="ECO:0000313" key="11">
    <source>
        <dbReference type="Proteomes" id="UP000319148"/>
    </source>
</evidence>
<dbReference type="PIRSF" id="PIRSF001434">
    <property type="entry name" value="CGS"/>
    <property type="match status" value="1"/>
</dbReference>
<dbReference type="CDD" id="cd00614">
    <property type="entry name" value="CGS_like"/>
    <property type="match status" value="1"/>
</dbReference>
<dbReference type="NCBIfam" id="TIGR01324">
    <property type="entry name" value="cysta_beta_ly_B"/>
    <property type="match status" value="1"/>
</dbReference>
<keyword evidence="3 8" id="KW-0663">Pyridoxal phosphate</keyword>
<dbReference type="GO" id="GO:0019346">
    <property type="term" value="P:transsulfuration"/>
    <property type="evidence" value="ECO:0007669"/>
    <property type="project" value="InterPro"/>
</dbReference>
<evidence type="ECO:0000256" key="3">
    <source>
        <dbReference type="ARBA" id="ARBA00022898"/>
    </source>
</evidence>
<gene>
    <name evidence="10" type="ORF">FIV46_00935</name>
</gene>
<dbReference type="FunFam" id="3.40.640.10:FF:000046">
    <property type="entry name" value="Cystathionine gamma-lyase"/>
    <property type="match status" value="1"/>
</dbReference>
<dbReference type="Gene3D" id="3.40.640.10">
    <property type="entry name" value="Type I PLP-dependent aspartate aminotransferase-like (Major domain)"/>
    <property type="match status" value="1"/>
</dbReference>
<comment type="catalytic activity">
    <reaction evidence="7">
        <text>an S-substituted L-cysteine + H2O = a thiol + pyruvate + NH4(+)</text>
        <dbReference type="Rhea" id="RHEA:18121"/>
        <dbReference type="ChEBI" id="CHEBI:15361"/>
        <dbReference type="ChEBI" id="CHEBI:15377"/>
        <dbReference type="ChEBI" id="CHEBI:28938"/>
        <dbReference type="ChEBI" id="CHEBI:29256"/>
        <dbReference type="ChEBI" id="CHEBI:58717"/>
        <dbReference type="EC" id="4.4.1.13"/>
    </reaction>
</comment>
<reference evidence="11" key="1">
    <citation type="submission" date="2019-06" db="EMBL/GenBank/DDBJ databases">
        <title>The complete genome of Emcibacter congregatus ZYLT.</title>
        <authorList>
            <person name="Zhao Z."/>
        </authorList>
    </citation>
    <scope>NUCLEOTIDE SEQUENCE [LARGE SCALE GENOMIC DNA]</scope>
    <source>
        <strain evidence="11">MCCC 1A06723</strain>
    </source>
</reference>
<dbReference type="InterPro" id="IPR015421">
    <property type="entry name" value="PyrdxlP-dep_Trfase_major"/>
</dbReference>
<dbReference type="GO" id="GO:0030170">
    <property type="term" value="F:pyridoxal phosphate binding"/>
    <property type="evidence" value="ECO:0007669"/>
    <property type="project" value="InterPro"/>
</dbReference>
<comment type="caution">
    <text evidence="10">The sequence shown here is derived from an EMBL/GenBank/DDBJ whole genome shotgun (WGS) entry which is preliminary data.</text>
</comment>
<dbReference type="InterPro" id="IPR000277">
    <property type="entry name" value="Cys/Met-Metab_PyrdxlP-dep_enz"/>
</dbReference>
<dbReference type="Pfam" id="PF01053">
    <property type="entry name" value="Cys_Met_Meta_PP"/>
    <property type="match status" value="1"/>
</dbReference>
<evidence type="ECO:0000256" key="7">
    <source>
        <dbReference type="ARBA" id="ARBA00047625"/>
    </source>
</evidence>
<dbReference type="InterPro" id="IPR015422">
    <property type="entry name" value="PyrdxlP-dep_Trfase_small"/>
</dbReference>
<evidence type="ECO:0000256" key="6">
    <source>
        <dbReference type="ARBA" id="ARBA00047517"/>
    </source>
</evidence>
<dbReference type="GO" id="GO:0047804">
    <property type="term" value="F:cysteine-S-conjugate beta-lyase activity"/>
    <property type="evidence" value="ECO:0007669"/>
    <property type="project" value="UniProtKB-EC"/>
</dbReference>
<dbReference type="PANTHER" id="PTHR43500:SF1">
    <property type="entry name" value="CYSTATHIONINE BETA-LYASE-RELATED"/>
    <property type="match status" value="1"/>
</dbReference>
<dbReference type="Gene3D" id="3.90.1150.10">
    <property type="entry name" value="Aspartate Aminotransferase, domain 1"/>
    <property type="match status" value="1"/>
</dbReference>
<dbReference type="RefSeq" id="WP_139937924.1">
    <property type="nucleotide sequence ID" value="NZ_JBHSYP010000022.1"/>
</dbReference>
<evidence type="ECO:0000256" key="2">
    <source>
        <dbReference type="ARBA" id="ARBA00009077"/>
    </source>
</evidence>
<dbReference type="PANTHER" id="PTHR43500">
    <property type="entry name" value="CYSTATHIONINE BETA-LYASE-RELATED"/>
    <property type="match status" value="1"/>
</dbReference>
<evidence type="ECO:0000256" key="9">
    <source>
        <dbReference type="RuleBase" id="RU362118"/>
    </source>
</evidence>
<dbReference type="InterPro" id="IPR006233">
    <property type="entry name" value="Cys_b_lyase_bac"/>
</dbReference>
<proteinExistence type="inferred from homology"/>
<evidence type="ECO:0000256" key="8">
    <source>
        <dbReference type="PIRSR" id="PIRSR001434-2"/>
    </source>
</evidence>
<evidence type="ECO:0000256" key="5">
    <source>
        <dbReference type="ARBA" id="ARBA00046315"/>
    </source>
</evidence>
<keyword evidence="4 10" id="KW-0456">Lyase</keyword>
<evidence type="ECO:0000256" key="1">
    <source>
        <dbReference type="ARBA" id="ARBA00001933"/>
    </source>
</evidence>
<dbReference type="EMBL" id="VFIY01000004">
    <property type="protein sequence ID" value="TPD62674.1"/>
    <property type="molecule type" value="Genomic_DNA"/>
</dbReference>
<accession>A0A501PRS8</accession>
<sequence>MKKETRLVEAGRKKQWTGGVVNPPVYHASTVVFDTVADMREAVRNRARSHMYYGRRGTPTHFALQDAMCELEGGVGCALYPSGLAAVTGAMLSFLESGDHLLMVDGAYEPTRTLCDGYLKNMGVETTYYDPLIGSGISELIRDNTRMVFVESPCSLTMEVQDVPAIAKAAHDKGAIVLMDNTWGTPFNFKPFEHGVDVSIQAATKYIVGHSDAMLGTATANEKCWDQLREMSLQLGYCAAPDDVYLGLRGLRTMGLRLEQHEENALKVADWLASRPEVDHVRHPALESCPGHEFFKRDFLGSCGLFSFVMTDNYKESQLTPMLDNMELFKMGFSWGGYESLILPAHGLDKNRTAVKWQAKGPLVRLHIGLENADDLIEDLEKGFARIDN</sequence>
<protein>
    <submittedName>
        <fullName evidence="10">Cystathionine beta-lyase</fullName>
        <ecNumber evidence="10">4.4.1.8</ecNumber>
    </submittedName>
</protein>
<evidence type="ECO:0000256" key="4">
    <source>
        <dbReference type="ARBA" id="ARBA00023239"/>
    </source>
</evidence>
<dbReference type="EC" id="4.4.1.8" evidence="10"/>
<organism evidence="10 11">
    <name type="scientific">Emcibacter nanhaiensis</name>
    <dbReference type="NCBI Taxonomy" id="1505037"/>
    <lineage>
        <taxon>Bacteria</taxon>
        <taxon>Pseudomonadati</taxon>
        <taxon>Pseudomonadota</taxon>
        <taxon>Alphaproteobacteria</taxon>
        <taxon>Emcibacterales</taxon>
        <taxon>Emcibacteraceae</taxon>
        <taxon>Emcibacter</taxon>
    </lineage>
</organism>
<name>A0A501PRS8_9PROT</name>
<comment type="similarity">
    <text evidence="2 9">Belongs to the trans-sulfuration enzymes family.</text>
</comment>
<comment type="pathway">
    <text evidence="5">Amino-acid biosynthesis; L-methionine biosynthesis via de novo pathway; L-homocysteine from L-cystathionine: step 1/1.</text>
</comment>
<dbReference type="InterPro" id="IPR054542">
    <property type="entry name" value="Cys_met_metab_PP"/>
</dbReference>
<evidence type="ECO:0000313" key="10">
    <source>
        <dbReference type="EMBL" id="TPD62674.1"/>
    </source>
</evidence>
<dbReference type="InterPro" id="IPR015424">
    <property type="entry name" value="PyrdxlP-dep_Trfase"/>
</dbReference>
<feature type="modified residue" description="N6-(pyridoxal phosphate)lysine" evidence="8">
    <location>
        <position position="205"/>
    </location>
</feature>
<keyword evidence="11" id="KW-1185">Reference proteome</keyword>
<comment type="cofactor">
    <cofactor evidence="1 9">
        <name>pyridoxal 5'-phosphate</name>
        <dbReference type="ChEBI" id="CHEBI:597326"/>
    </cofactor>
</comment>
<comment type="catalytic activity">
    <reaction evidence="6">
        <text>L,L-cystathionine + H2O = L-homocysteine + pyruvate + NH4(+)</text>
        <dbReference type="Rhea" id="RHEA:13965"/>
        <dbReference type="ChEBI" id="CHEBI:15361"/>
        <dbReference type="ChEBI" id="CHEBI:15377"/>
        <dbReference type="ChEBI" id="CHEBI:28938"/>
        <dbReference type="ChEBI" id="CHEBI:58161"/>
        <dbReference type="ChEBI" id="CHEBI:58199"/>
    </reaction>
</comment>
<dbReference type="GO" id="GO:0019450">
    <property type="term" value="P:L-cysteine catabolic process to pyruvate"/>
    <property type="evidence" value="ECO:0007669"/>
    <property type="project" value="TreeGrafter"/>
</dbReference>
<dbReference type="NCBIfam" id="NF006538">
    <property type="entry name" value="PRK09028.1"/>
    <property type="match status" value="1"/>
</dbReference>
<dbReference type="SUPFAM" id="SSF53383">
    <property type="entry name" value="PLP-dependent transferases"/>
    <property type="match status" value="1"/>
</dbReference>
<dbReference type="PROSITE" id="PS00868">
    <property type="entry name" value="CYS_MET_METAB_PP"/>
    <property type="match status" value="1"/>
</dbReference>
<dbReference type="OrthoDB" id="9790858at2"/>
<dbReference type="AlphaFoldDB" id="A0A501PRS8"/>